<evidence type="ECO:0000256" key="1">
    <source>
        <dbReference type="SAM" id="MobiDB-lite"/>
    </source>
</evidence>
<evidence type="ECO:0000313" key="3">
    <source>
        <dbReference type="EMBL" id="MBB5351499.1"/>
    </source>
</evidence>
<feature type="region of interest" description="Disordered" evidence="1">
    <location>
        <begin position="338"/>
        <end position="357"/>
    </location>
</feature>
<feature type="compositionally biased region" description="Pro residues" evidence="1">
    <location>
        <begin position="134"/>
        <end position="146"/>
    </location>
</feature>
<comment type="caution">
    <text evidence="3">The sequence shown here is derived from an EMBL/GenBank/DDBJ whole genome shotgun (WGS) entry which is preliminary data.</text>
</comment>
<keyword evidence="2" id="KW-0812">Transmembrane</keyword>
<gene>
    <name evidence="3" type="ORF">HNR46_001736</name>
</gene>
<organism evidence="3 4">
    <name type="scientific">Haloferula luteola</name>
    <dbReference type="NCBI Taxonomy" id="595692"/>
    <lineage>
        <taxon>Bacteria</taxon>
        <taxon>Pseudomonadati</taxon>
        <taxon>Verrucomicrobiota</taxon>
        <taxon>Verrucomicrobiia</taxon>
        <taxon>Verrucomicrobiales</taxon>
        <taxon>Verrucomicrobiaceae</taxon>
        <taxon>Haloferula</taxon>
    </lineage>
</organism>
<evidence type="ECO:0000256" key="2">
    <source>
        <dbReference type="SAM" id="Phobius"/>
    </source>
</evidence>
<dbReference type="AlphaFoldDB" id="A0A840VCH2"/>
<reference evidence="3 4" key="1">
    <citation type="submission" date="2020-08" db="EMBL/GenBank/DDBJ databases">
        <title>Genomic Encyclopedia of Type Strains, Phase IV (KMG-IV): sequencing the most valuable type-strain genomes for metagenomic binning, comparative biology and taxonomic classification.</title>
        <authorList>
            <person name="Goeker M."/>
        </authorList>
    </citation>
    <scope>NUCLEOTIDE SEQUENCE [LARGE SCALE GENOMIC DNA]</scope>
    <source>
        <strain evidence="3 4">YC6886</strain>
    </source>
</reference>
<dbReference type="Proteomes" id="UP000557717">
    <property type="component" value="Unassembled WGS sequence"/>
</dbReference>
<keyword evidence="2" id="KW-0472">Membrane</keyword>
<feature type="compositionally biased region" description="Pro residues" evidence="1">
    <location>
        <begin position="71"/>
        <end position="101"/>
    </location>
</feature>
<feature type="compositionally biased region" description="Pro residues" evidence="1">
    <location>
        <begin position="300"/>
        <end position="310"/>
    </location>
</feature>
<proteinExistence type="predicted"/>
<protein>
    <submittedName>
        <fullName evidence="3">Uncharacterized protein</fullName>
    </submittedName>
</protein>
<sequence length="530" mass="56064">MAPLTFHCPYCQSRLHVPATAAGTAGPCPCCGRQVTAPPFDPFQPFPITTPPVSAGPPDNVSASLPFSGLPTPPPSSEPIPPGDPRPFFRPPSPPPPPSPFAEPETPAQLSISTPPVAPEITAPIEPAVDTALPPEPPPLPAPAPSNHPVEPEANVPAPVESLAPSSSDHPFEGFDPSRPAPAPPEPIEEPKPATATSPRSTTIPTTLEIPALGRLRWAVMLLACLVFFMLGLLAGQALTLTRLSSASPIFLTPGPSLNVPAPPPPSSEPALAASSPTHRKSPADPPRPLPDLSASELPDLPPLPDPAPAAPVSADPSRLALEAFLDAPRWDQRVPFLLPQTPSADDPESSDLASEASALSDGPIAYTRIEGPILLPGLHFFQVFTPTLPKGFPVPMIERDGSWKLDGRLFLEFHDDWFYQFAAGRRGSQGEFHLQIKPRGQGDGRFIPYQLTAPIEGRSFGGFAREGSLAQTLLDSLFHGDSKDDAELQHLISGDGVPVVAQLSCRETASGKRFLVIENVRVRGWGPEA</sequence>
<name>A0A840VCH2_9BACT</name>
<dbReference type="EMBL" id="JACHFD010000007">
    <property type="protein sequence ID" value="MBB5351499.1"/>
    <property type="molecule type" value="Genomic_DNA"/>
</dbReference>
<keyword evidence="4" id="KW-1185">Reference proteome</keyword>
<dbReference type="RefSeq" id="WP_184017720.1">
    <property type="nucleotide sequence ID" value="NZ_JACHFD010000007.1"/>
</dbReference>
<evidence type="ECO:0000313" key="4">
    <source>
        <dbReference type="Proteomes" id="UP000557717"/>
    </source>
</evidence>
<feature type="region of interest" description="Disordered" evidence="1">
    <location>
        <begin position="42"/>
        <end position="203"/>
    </location>
</feature>
<feature type="compositionally biased region" description="Low complexity" evidence="1">
    <location>
        <begin position="152"/>
        <end position="161"/>
    </location>
</feature>
<feature type="region of interest" description="Disordered" evidence="1">
    <location>
        <begin position="259"/>
        <end position="314"/>
    </location>
</feature>
<keyword evidence="2" id="KW-1133">Transmembrane helix</keyword>
<feature type="transmembrane region" description="Helical" evidence="2">
    <location>
        <begin position="218"/>
        <end position="239"/>
    </location>
</feature>
<accession>A0A840VCH2</accession>